<organism evidence="2 3">
    <name type="scientific">Monosporascus cannonballus</name>
    <dbReference type="NCBI Taxonomy" id="155416"/>
    <lineage>
        <taxon>Eukaryota</taxon>
        <taxon>Fungi</taxon>
        <taxon>Dikarya</taxon>
        <taxon>Ascomycota</taxon>
        <taxon>Pezizomycotina</taxon>
        <taxon>Sordariomycetes</taxon>
        <taxon>Xylariomycetidae</taxon>
        <taxon>Xylariales</taxon>
        <taxon>Xylariales incertae sedis</taxon>
        <taxon>Monosporascus</taxon>
    </lineage>
</organism>
<dbReference type="PANTHER" id="PTHR24148:SF73">
    <property type="entry name" value="HET DOMAIN PROTEIN (AFU_ORTHOLOGUE AFUA_8G01020)"/>
    <property type="match status" value="1"/>
</dbReference>
<accession>A0ABY0H7T2</accession>
<dbReference type="InterPro" id="IPR052895">
    <property type="entry name" value="HetReg/Transcr_Mod"/>
</dbReference>
<sequence length="643" mass="71575">MYEYGPLDSNKHEIRLLELRPALLRHLPLVGTLRTVSLSDRPEYDALSYMWGDPTPSRSITLDGERLPISRNLRDALRDLRGKSKPLVLWTDAICINQVGWEKNYQVPLMGQIYHTAKTVRTWLNTPIKPVSDALELLKAQYPNINLEWEMPSFWYPVAEIFLDPYWQRVWVQQEVCLASRLAVHFRHVEEPGELLLGFARCLDSTDPLDGESVASQIQTFIFNKSGSNYTGYRIFAKHSLQPPATVPHAVEMTQLSPAVSIPLKGVFNLYRASKLLQATDSRDKVYGLLGLAHDGADFPVDYSLSPLQVYGRLAQHYASRYRSLNFLACISYDESSSLCPHDLTQCSGSNGPYICLHAPSWLPTPIRVVRDVFDGIAGAAGHIPPPTATFDLSTSRMALTVRGFLLDTIAALGTPQDLDCMTLSELEEEVTRMFRASGEGEATTEGAAFLTDLLRLKQERSNYPALAAVDILPAVKNEDGKLHDFLYCVAWLRQNLVSLLLCCSLRELLEKEEDMLRARSRWLPTVAGAGEHFTKIETARLRLNLIRILLGCVVRRRLVRTEKGRVGLASASANVGDKIMVVLGCPAPLVLRRCDGSRGCRIVSRIWISGVMEGQVCNALGISGDGVPNPMFASLLVDVTLA</sequence>
<evidence type="ECO:0000259" key="1">
    <source>
        <dbReference type="Pfam" id="PF06985"/>
    </source>
</evidence>
<reference evidence="2 3" key="1">
    <citation type="submission" date="2018-06" db="EMBL/GenBank/DDBJ databases">
        <title>Complete Genomes of Monosporascus.</title>
        <authorList>
            <person name="Robinson A.J."/>
            <person name="Natvig D.O."/>
        </authorList>
    </citation>
    <scope>NUCLEOTIDE SEQUENCE [LARGE SCALE GENOMIC DNA]</scope>
    <source>
        <strain evidence="2 3">CBS 609.92</strain>
    </source>
</reference>
<gene>
    <name evidence="2" type="ORF">DL762_004387</name>
</gene>
<dbReference type="Pfam" id="PF06985">
    <property type="entry name" value="HET"/>
    <property type="match status" value="1"/>
</dbReference>
<dbReference type="PANTHER" id="PTHR24148">
    <property type="entry name" value="ANKYRIN REPEAT DOMAIN-CONTAINING PROTEIN 39 HOMOLOG-RELATED"/>
    <property type="match status" value="1"/>
</dbReference>
<name>A0ABY0H7T2_9PEZI</name>
<evidence type="ECO:0000313" key="2">
    <source>
        <dbReference type="EMBL" id="RYO87083.1"/>
    </source>
</evidence>
<comment type="caution">
    <text evidence="2">The sequence shown here is derived from an EMBL/GenBank/DDBJ whole genome shotgun (WGS) entry which is preliminary data.</text>
</comment>
<protein>
    <recommendedName>
        <fullName evidence="1">Heterokaryon incompatibility domain-containing protein</fullName>
    </recommendedName>
</protein>
<keyword evidence="3" id="KW-1185">Reference proteome</keyword>
<dbReference type="EMBL" id="QJNS01000105">
    <property type="protein sequence ID" value="RYO87083.1"/>
    <property type="molecule type" value="Genomic_DNA"/>
</dbReference>
<evidence type="ECO:0000313" key="3">
    <source>
        <dbReference type="Proteomes" id="UP000294003"/>
    </source>
</evidence>
<dbReference type="InterPro" id="IPR010730">
    <property type="entry name" value="HET"/>
</dbReference>
<feature type="domain" description="Heterokaryon incompatibility" evidence="1">
    <location>
        <begin position="44"/>
        <end position="175"/>
    </location>
</feature>
<proteinExistence type="predicted"/>
<dbReference type="Proteomes" id="UP000294003">
    <property type="component" value="Unassembled WGS sequence"/>
</dbReference>